<keyword evidence="3" id="KW-0812">Transmembrane</keyword>
<sequence>MTQCPTMTQTKLLLQVRCSAMLPEGTTGEDLIRLIAEGPSIPSKGFSYGDMLTNAGFQHGQPQHLPPPLQSGSNIETLPLHLPVLSPHQSGYIILPKSTFVLPKNNGPPLPSASNRKPDRKPPNAPPPGKNRPPNNRQRRPQQPNKKINQAFNNVPSFQQSASQQLKHVLPNGQFPPRNNFNNQFIDATIPQNVKPDQSGQNRPPILPNFQQHPPLGINVNVNPNDFLLNSLPPRKIKIKNRPKNVPVLVPTLDLGKDHIGESSHEFKLNTQNLPQIGKGDPLELGQILSSPHRENEVPDHSHSQSSEIHLPPILENPHGNQGEPSFTEKSANPGHYAETQSHAEALKQNEPEKNFHIPFPDFAEPEPSPQLQPSNFPTNLNVNNRIISPQESKQNQIAVKPKNSDVFDQINEESAPISLYGQVLPPNDATYSSEINNFPGLHDGSDEERWPVIMPEMPKITHLDVKCEKNLMRVSIDFDKPFHGIIYSKGHYSYGRCVHLPAGSGHNSVEFDISINSCGMQGNSPSGHYGPTETGSYFENTVVVQYDPLVQEVWDQARKLRCNWHDQYEKTVTFRPFNVDMLQVVRADFAGDNVGCWMQIQVGKGPWANEVSGIVRIGQTMTLVLAIKDEENKFDMMVRNCIAHDGNRAPIELVDSSGCVTRPKLMSRFTKVKNFGSSASVLSFAHFQAFKFPDSTEVHIQCTVQICRQQCEDQCSIHRRKRQAGKGEVREIGLNSVLQVVAVEDLTFSPFKNVTDDTKIITEKSRVCMSSSGFAASLILLLAIVIISCLIAAFLFLKQRNTAKMPPLPYDMAIFKKHMEKQAKKQQQQQQVRQQKKM</sequence>
<dbReference type="Pfam" id="PF00100">
    <property type="entry name" value="Zona_pellucida"/>
    <property type="match status" value="1"/>
</dbReference>
<dbReference type="PANTHER" id="PTHR46560:SF4">
    <property type="entry name" value="DUSKY"/>
    <property type="match status" value="1"/>
</dbReference>
<name>A0A8X6H8N2_TRICU</name>
<dbReference type="EMBL" id="BMAO01007706">
    <property type="protein sequence ID" value="GFR18003.1"/>
    <property type="molecule type" value="Genomic_DNA"/>
</dbReference>
<feature type="region of interest" description="Disordered" evidence="2">
    <location>
        <begin position="101"/>
        <end position="143"/>
    </location>
</feature>
<accession>A0A8X6H8N2</accession>
<evidence type="ECO:0000256" key="1">
    <source>
        <dbReference type="ARBA" id="ARBA00023157"/>
    </source>
</evidence>
<evidence type="ECO:0000313" key="5">
    <source>
        <dbReference type="EMBL" id="GFR18003.1"/>
    </source>
</evidence>
<feature type="compositionally biased region" description="Polar residues" evidence="2">
    <location>
        <begin position="370"/>
        <end position="380"/>
    </location>
</feature>
<dbReference type="OrthoDB" id="6432511at2759"/>
<feature type="region of interest" description="Disordered" evidence="2">
    <location>
        <begin position="53"/>
        <end position="72"/>
    </location>
</feature>
<dbReference type="PANTHER" id="PTHR46560">
    <property type="entry name" value="CYPHER, ISOFORM B"/>
    <property type="match status" value="1"/>
</dbReference>
<evidence type="ECO:0000256" key="3">
    <source>
        <dbReference type="SAM" id="Phobius"/>
    </source>
</evidence>
<feature type="region of interest" description="Disordered" evidence="2">
    <location>
        <begin position="355"/>
        <end position="380"/>
    </location>
</feature>
<keyword evidence="3" id="KW-0472">Membrane</keyword>
<dbReference type="InterPro" id="IPR001507">
    <property type="entry name" value="ZP_dom"/>
</dbReference>
<feature type="compositionally biased region" description="Low complexity" evidence="2">
    <location>
        <begin position="132"/>
        <end position="143"/>
    </location>
</feature>
<feature type="compositionally biased region" description="Polar residues" evidence="2">
    <location>
        <begin position="319"/>
        <end position="331"/>
    </location>
</feature>
<feature type="region of interest" description="Disordered" evidence="2">
    <location>
        <begin position="293"/>
        <end position="335"/>
    </location>
</feature>
<organism evidence="5 6">
    <name type="scientific">Trichonephila clavata</name>
    <name type="common">Joro spider</name>
    <name type="synonym">Nephila clavata</name>
    <dbReference type="NCBI Taxonomy" id="2740835"/>
    <lineage>
        <taxon>Eukaryota</taxon>
        <taxon>Metazoa</taxon>
        <taxon>Ecdysozoa</taxon>
        <taxon>Arthropoda</taxon>
        <taxon>Chelicerata</taxon>
        <taxon>Arachnida</taxon>
        <taxon>Araneae</taxon>
        <taxon>Araneomorphae</taxon>
        <taxon>Entelegynae</taxon>
        <taxon>Araneoidea</taxon>
        <taxon>Nephilidae</taxon>
        <taxon>Trichonephila</taxon>
    </lineage>
</organism>
<keyword evidence="3" id="KW-1133">Transmembrane helix</keyword>
<dbReference type="Pfam" id="PF25057">
    <property type="entry name" value="CUT_N"/>
    <property type="match status" value="1"/>
</dbReference>
<dbReference type="InterPro" id="IPR042235">
    <property type="entry name" value="ZP-C_dom"/>
</dbReference>
<protein>
    <submittedName>
        <fullName evidence="5">ZP domain-containing protein</fullName>
    </submittedName>
</protein>
<dbReference type="PROSITE" id="PS51034">
    <property type="entry name" value="ZP_2"/>
    <property type="match status" value="1"/>
</dbReference>
<evidence type="ECO:0000313" key="6">
    <source>
        <dbReference type="Proteomes" id="UP000887116"/>
    </source>
</evidence>
<dbReference type="Proteomes" id="UP000887116">
    <property type="component" value="Unassembled WGS sequence"/>
</dbReference>
<comment type="caution">
    <text evidence="5">The sequence shown here is derived from an EMBL/GenBank/DDBJ whole genome shotgun (WGS) entry which is preliminary data.</text>
</comment>
<feature type="compositionally biased region" description="Basic and acidic residues" evidence="2">
    <location>
        <begin position="293"/>
        <end position="303"/>
    </location>
</feature>
<keyword evidence="1" id="KW-1015">Disulfide bond</keyword>
<keyword evidence="6" id="KW-1185">Reference proteome</keyword>
<dbReference type="InterPro" id="IPR056953">
    <property type="entry name" value="CUT_N"/>
</dbReference>
<feature type="domain" description="ZP" evidence="4">
    <location>
        <begin position="467"/>
        <end position="723"/>
    </location>
</feature>
<reference evidence="5" key="1">
    <citation type="submission" date="2020-07" db="EMBL/GenBank/DDBJ databases">
        <title>Multicomponent nature underlies the extraordinary mechanical properties of spider dragline silk.</title>
        <authorList>
            <person name="Kono N."/>
            <person name="Nakamura H."/>
            <person name="Mori M."/>
            <person name="Yoshida Y."/>
            <person name="Ohtoshi R."/>
            <person name="Malay A.D."/>
            <person name="Moran D.A.P."/>
            <person name="Tomita M."/>
            <person name="Numata K."/>
            <person name="Arakawa K."/>
        </authorList>
    </citation>
    <scope>NUCLEOTIDE SEQUENCE</scope>
</reference>
<feature type="transmembrane region" description="Helical" evidence="3">
    <location>
        <begin position="775"/>
        <end position="798"/>
    </location>
</feature>
<dbReference type="SMART" id="SM00241">
    <property type="entry name" value="ZP"/>
    <property type="match status" value="1"/>
</dbReference>
<evidence type="ECO:0000256" key="2">
    <source>
        <dbReference type="SAM" id="MobiDB-lite"/>
    </source>
</evidence>
<proteinExistence type="predicted"/>
<dbReference type="AlphaFoldDB" id="A0A8X6H8N2"/>
<dbReference type="InterPro" id="IPR055355">
    <property type="entry name" value="ZP-C"/>
</dbReference>
<evidence type="ECO:0000259" key="4">
    <source>
        <dbReference type="PROSITE" id="PS51034"/>
    </source>
</evidence>
<gene>
    <name evidence="5" type="primary">NCL1_28996</name>
    <name evidence="5" type="ORF">TNCT_377771</name>
</gene>
<dbReference type="Gene3D" id="2.60.40.4100">
    <property type="entry name" value="Zona pellucida, ZP-C domain"/>
    <property type="match status" value="1"/>
</dbReference>